<dbReference type="OMA" id="RCMMAEV"/>
<reference evidence="1 2" key="1">
    <citation type="journal article" date="2018" name="BMC Genomics">
        <title>Genomic comparison of Trypanosoma conorhini and Trypanosoma rangeli to Trypanosoma cruzi strains of high and low virulence.</title>
        <authorList>
            <person name="Bradwell K.R."/>
            <person name="Koparde V.N."/>
            <person name="Matveyev A.V."/>
            <person name="Serrano M.G."/>
            <person name="Alves J.M."/>
            <person name="Parikh H."/>
            <person name="Huang B."/>
            <person name="Lee V."/>
            <person name="Espinosa-Alvarez O."/>
            <person name="Ortiz P.A."/>
            <person name="Costa-Martins A.G."/>
            <person name="Teixeira M.M."/>
            <person name="Buck G.A."/>
        </authorList>
    </citation>
    <scope>NUCLEOTIDE SEQUENCE [LARGE SCALE GENOMIC DNA]</scope>
    <source>
        <strain evidence="1 2">AM80</strain>
    </source>
</reference>
<organism evidence="1 2">
    <name type="scientific">Trypanosoma rangeli</name>
    <dbReference type="NCBI Taxonomy" id="5698"/>
    <lineage>
        <taxon>Eukaryota</taxon>
        <taxon>Discoba</taxon>
        <taxon>Euglenozoa</taxon>
        <taxon>Kinetoplastea</taxon>
        <taxon>Metakinetoplastina</taxon>
        <taxon>Trypanosomatida</taxon>
        <taxon>Trypanosomatidae</taxon>
        <taxon>Trypanosoma</taxon>
        <taxon>Herpetosoma</taxon>
    </lineage>
</organism>
<comment type="caution">
    <text evidence="1">The sequence shown here is derived from an EMBL/GenBank/DDBJ whole genome shotgun (WGS) entry which is preliminary data.</text>
</comment>
<dbReference type="VEuPathDB" id="TriTrypDB:TRSC58_06981"/>
<protein>
    <submittedName>
        <fullName evidence="1">Linear amidine hydrolase</fullName>
        <ecNumber evidence="1">3.5.3.-</ecNumber>
    </submittedName>
</protein>
<dbReference type="PANTHER" id="PTHR43224:SF1">
    <property type="entry name" value="AMIDINOTRANSFERASE"/>
    <property type="match status" value="1"/>
</dbReference>
<dbReference type="GO" id="GO:0016787">
    <property type="term" value="F:hydrolase activity"/>
    <property type="evidence" value="ECO:0007669"/>
    <property type="project" value="UniProtKB-KW"/>
</dbReference>
<dbReference type="Pfam" id="PF19420">
    <property type="entry name" value="DDAH_eukar"/>
    <property type="match status" value="1"/>
</dbReference>
<dbReference type="AlphaFoldDB" id="A0A3R7KYJ2"/>
<dbReference type="Proteomes" id="UP000283634">
    <property type="component" value="Unassembled WGS sequence"/>
</dbReference>
<dbReference type="PANTHER" id="PTHR43224">
    <property type="entry name" value="AMIDINOTRANSFERASE"/>
    <property type="match status" value="1"/>
</dbReference>
<name>A0A3R7KYJ2_TRYRA</name>
<evidence type="ECO:0000313" key="2">
    <source>
        <dbReference type="Proteomes" id="UP000283634"/>
    </source>
</evidence>
<dbReference type="InterPro" id="IPR014541">
    <property type="entry name" value="Amdntrnsf_FN0238"/>
</dbReference>
<dbReference type="Gene3D" id="3.75.10.10">
    <property type="entry name" value="L-arginine/glycine Amidinotransferase, Chain A"/>
    <property type="match status" value="1"/>
</dbReference>
<accession>A0A3R7KYJ2</accession>
<dbReference type="RefSeq" id="XP_029237796.1">
    <property type="nucleotide sequence ID" value="XM_029382327.1"/>
</dbReference>
<evidence type="ECO:0000313" key="1">
    <source>
        <dbReference type="EMBL" id="RNF03922.1"/>
    </source>
</evidence>
<proteinExistence type="predicted"/>
<dbReference type="EC" id="3.5.3.-" evidence="1"/>
<dbReference type="GeneID" id="40329381"/>
<gene>
    <name evidence="1" type="ORF">TraAM80_05448</name>
</gene>
<dbReference type="SUPFAM" id="SSF55909">
    <property type="entry name" value="Pentein"/>
    <property type="match status" value="1"/>
</dbReference>
<keyword evidence="2" id="KW-1185">Reference proteome</keyword>
<dbReference type="OrthoDB" id="14321at2759"/>
<sequence>MATFLMIQSPLFGPKIVAPDNHFITVPQVSEGQGQQDNCVVAALQRKIEERLVKDANAKVIFLDINGEPRSTRCVYESLYETLFVNDSVSVHHFTDAEGGIKRRLVILYPMSKKRRGELPKVQLLRKLDKTVKTEEQSGLELLDLRHFERDGKVLEGMGVLNFSYNGEFVYMALSSRSNEEVLDVVCSPEYLNIPKGKRFIFTAVLPRFADNGHKTGEDVVHHTNLIGWCGKGICAWGLEFLRFPSEEKKNAFYEHLEERYAKILNLNAEEIRAFAGNACEISLSTGEGERHVLCISNLAINSLRDRNVKILKEWYGQDNIFIFYGETLERRAGTSVGGLIGRPVTHGEVLPAPGNVTALEVARVDEKVICPTVRR</sequence>
<keyword evidence="1" id="KW-0378">Hydrolase</keyword>
<dbReference type="EMBL" id="MKGL01000179">
    <property type="protein sequence ID" value="RNF03922.1"/>
    <property type="molecule type" value="Genomic_DNA"/>
</dbReference>